<dbReference type="InterPro" id="IPR001989">
    <property type="entry name" value="Radical_activat_CS"/>
</dbReference>
<comment type="similarity">
    <text evidence="1">Belongs to the organic radical-activating enzymes family.</text>
</comment>
<name>A0A7X2PAK6_9SPIO</name>
<comment type="cofactor">
    <cofactor evidence="8">
        <name>[4Fe-4S] cluster</name>
        <dbReference type="ChEBI" id="CHEBI:49883"/>
    </cofactor>
    <text evidence="8">Binds 1 [4Fe-4S] cluster. The cluster is coordinated with 3 cysteines and an exchangeable S-adenosyl-L-methionine.</text>
</comment>
<dbReference type="GO" id="GO:0051539">
    <property type="term" value="F:4 iron, 4 sulfur cluster binding"/>
    <property type="evidence" value="ECO:0007669"/>
    <property type="project" value="UniProtKB-KW"/>
</dbReference>
<sequence>MYKKCKLCPNLCQVDRRYKLGLCGQSDKVRIAWSGLHRGEEPPLTGEKGSGMIFFTGCPLHCEYCQNHQISGAHGSNMGFNITDEELAELMLSLEKQGATTLNLVTGTHFIPSIINALNIAKEKGFSLPVVWNSSGYENVEALKLIDPYIDVYLMDMKTLDKNVAEKFCGRRKYIDSIIPVMDFITKTHPYTDLDKIYGNIVRHLVFPQALKESIEVLRYYSKYYKNSCFLSLMVQFVPPLENPGFKKISEEEYDFLLDTLDELGIEDGFVQEIGDEILWIPDFNKDIPFPVSFADPNPYFLSLKRKALNQ</sequence>
<dbReference type="PIRSF" id="PIRSF004869">
    <property type="entry name" value="PflX_prd"/>
    <property type="match status" value="1"/>
</dbReference>
<dbReference type="RefSeq" id="WP_154424110.1">
    <property type="nucleotide sequence ID" value="NZ_VUNN01000001.1"/>
</dbReference>
<dbReference type="CDD" id="cd01335">
    <property type="entry name" value="Radical_SAM"/>
    <property type="match status" value="1"/>
</dbReference>
<dbReference type="SFLD" id="SFLDS00029">
    <property type="entry name" value="Radical_SAM"/>
    <property type="match status" value="1"/>
</dbReference>
<protein>
    <submittedName>
        <fullName evidence="10">Radical SAM protein</fullName>
    </submittedName>
</protein>
<feature type="binding site" evidence="8">
    <location>
        <position position="58"/>
    </location>
    <ligand>
        <name>[4Fe-4S] cluster</name>
        <dbReference type="ChEBI" id="CHEBI:49883"/>
        <note>4Fe-4S-S-AdoMet</note>
    </ligand>
</feature>
<feature type="binding site" evidence="8">
    <location>
        <position position="65"/>
    </location>
    <ligand>
        <name>[4Fe-4S] cluster</name>
        <dbReference type="ChEBI" id="CHEBI:49883"/>
        <note>4Fe-4S-S-AdoMet</note>
    </ligand>
</feature>
<evidence type="ECO:0000256" key="1">
    <source>
        <dbReference type="ARBA" id="ARBA00009777"/>
    </source>
</evidence>
<evidence type="ECO:0000256" key="4">
    <source>
        <dbReference type="ARBA" id="ARBA00022723"/>
    </source>
</evidence>
<keyword evidence="11" id="KW-1185">Reference proteome</keyword>
<evidence type="ECO:0000313" key="10">
    <source>
        <dbReference type="EMBL" id="MSU05207.1"/>
    </source>
</evidence>
<evidence type="ECO:0000256" key="7">
    <source>
        <dbReference type="ARBA" id="ARBA00023014"/>
    </source>
</evidence>
<dbReference type="InterPro" id="IPR013785">
    <property type="entry name" value="Aldolase_TIM"/>
</dbReference>
<dbReference type="InterPro" id="IPR016431">
    <property type="entry name" value="Pyrv-formate_lyase-activ_prd"/>
</dbReference>
<dbReference type="Gene3D" id="3.20.20.70">
    <property type="entry name" value="Aldolase class I"/>
    <property type="match status" value="1"/>
</dbReference>
<keyword evidence="2" id="KW-0004">4Fe-4S</keyword>
<feature type="binding site" evidence="8">
    <location>
        <position position="62"/>
    </location>
    <ligand>
        <name>[4Fe-4S] cluster</name>
        <dbReference type="ChEBI" id="CHEBI:49883"/>
        <note>4Fe-4S-S-AdoMet</note>
    </ligand>
</feature>
<dbReference type="PANTHER" id="PTHR43075">
    <property type="entry name" value="FORMATE LYASE ACTIVATING ENZYME, PUTATIVE (AFU_ORTHOLOGUE AFUA_2G15630)-RELATED"/>
    <property type="match status" value="1"/>
</dbReference>
<evidence type="ECO:0000256" key="3">
    <source>
        <dbReference type="ARBA" id="ARBA00022691"/>
    </source>
</evidence>
<dbReference type="GO" id="GO:0016491">
    <property type="term" value="F:oxidoreductase activity"/>
    <property type="evidence" value="ECO:0007669"/>
    <property type="project" value="UniProtKB-KW"/>
</dbReference>
<dbReference type="SUPFAM" id="SSF102114">
    <property type="entry name" value="Radical SAM enzymes"/>
    <property type="match status" value="1"/>
</dbReference>
<dbReference type="AlphaFoldDB" id="A0A7X2PAK6"/>
<dbReference type="InterPro" id="IPR040085">
    <property type="entry name" value="MJ0674-like"/>
</dbReference>
<dbReference type="PROSITE" id="PS01087">
    <property type="entry name" value="RADICAL_ACTIVATING"/>
    <property type="match status" value="1"/>
</dbReference>
<proteinExistence type="inferred from homology"/>
<dbReference type="Proteomes" id="UP000460549">
    <property type="component" value="Unassembled WGS sequence"/>
</dbReference>
<dbReference type="EMBL" id="VUNN01000001">
    <property type="protein sequence ID" value="MSU05207.1"/>
    <property type="molecule type" value="Genomic_DNA"/>
</dbReference>
<keyword evidence="4 8" id="KW-0479">Metal-binding</keyword>
<keyword evidence="7 8" id="KW-0411">Iron-sulfur</keyword>
<accession>A0A7X2PAK6</accession>
<comment type="caution">
    <text evidence="10">The sequence shown here is derived from an EMBL/GenBank/DDBJ whole genome shotgun (WGS) entry which is preliminary data.</text>
</comment>
<evidence type="ECO:0000259" key="9">
    <source>
        <dbReference type="PROSITE" id="PS51918"/>
    </source>
</evidence>
<feature type="domain" description="Radical SAM core" evidence="9">
    <location>
        <begin position="44"/>
        <end position="267"/>
    </location>
</feature>
<organism evidence="10 11">
    <name type="scientific">Bullifex porci</name>
    <dbReference type="NCBI Taxonomy" id="2606638"/>
    <lineage>
        <taxon>Bacteria</taxon>
        <taxon>Pseudomonadati</taxon>
        <taxon>Spirochaetota</taxon>
        <taxon>Spirochaetia</taxon>
        <taxon>Spirochaetales</taxon>
        <taxon>Spirochaetaceae</taxon>
        <taxon>Bullifex</taxon>
    </lineage>
</organism>
<dbReference type="GO" id="GO:0046872">
    <property type="term" value="F:metal ion binding"/>
    <property type="evidence" value="ECO:0007669"/>
    <property type="project" value="UniProtKB-KW"/>
</dbReference>
<dbReference type="PROSITE" id="PS51918">
    <property type="entry name" value="RADICAL_SAM"/>
    <property type="match status" value="1"/>
</dbReference>
<dbReference type="PANTHER" id="PTHR43075:SF1">
    <property type="entry name" value="FORMATE LYASE ACTIVATING ENZYME, PUTATIVE (AFU_ORTHOLOGUE AFUA_2G15630)-RELATED"/>
    <property type="match status" value="1"/>
</dbReference>
<evidence type="ECO:0000256" key="6">
    <source>
        <dbReference type="ARBA" id="ARBA00023004"/>
    </source>
</evidence>
<evidence type="ECO:0000256" key="5">
    <source>
        <dbReference type="ARBA" id="ARBA00023002"/>
    </source>
</evidence>
<evidence type="ECO:0000256" key="2">
    <source>
        <dbReference type="ARBA" id="ARBA00022485"/>
    </source>
</evidence>
<keyword evidence="3 8" id="KW-0949">S-adenosyl-L-methionine</keyword>
<gene>
    <name evidence="10" type="ORF">FYJ80_00200</name>
</gene>
<reference evidence="10 11" key="1">
    <citation type="submission" date="2019-08" db="EMBL/GenBank/DDBJ databases">
        <title>In-depth cultivation of the pig gut microbiome towards novel bacterial diversity and tailored functional studies.</title>
        <authorList>
            <person name="Wylensek D."/>
            <person name="Hitch T.C.A."/>
            <person name="Clavel T."/>
        </authorList>
    </citation>
    <scope>NUCLEOTIDE SEQUENCE [LARGE SCALE GENOMIC DNA]</scope>
    <source>
        <strain evidence="10 11">NM-380-WT-3C1</strain>
    </source>
</reference>
<dbReference type="InterPro" id="IPR007197">
    <property type="entry name" value="rSAM"/>
</dbReference>
<dbReference type="SFLD" id="SFLDG01099">
    <property type="entry name" value="Uncharacterised_Radical_SAM_Su"/>
    <property type="match status" value="1"/>
</dbReference>
<keyword evidence="5" id="KW-0560">Oxidoreductase</keyword>
<evidence type="ECO:0000313" key="11">
    <source>
        <dbReference type="Proteomes" id="UP000460549"/>
    </source>
</evidence>
<evidence type="ECO:0000256" key="8">
    <source>
        <dbReference type="PIRSR" id="PIRSR004869-50"/>
    </source>
</evidence>
<dbReference type="InterPro" id="IPR058240">
    <property type="entry name" value="rSAM_sf"/>
</dbReference>
<keyword evidence="6 8" id="KW-0408">Iron</keyword>
<dbReference type="Pfam" id="PF04055">
    <property type="entry name" value="Radical_SAM"/>
    <property type="match status" value="1"/>
</dbReference>